<evidence type="ECO:0000313" key="2">
    <source>
        <dbReference type="Proteomes" id="UP001172457"/>
    </source>
</evidence>
<comment type="caution">
    <text evidence="1">The sequence shown here is derived from an EMBL/GenBank/DDBJ whole genome shotgun (WGS) entry which is preliminary data.</text>
</comment>
<organism evidence="1 2">
    <name type="scientific">Centaurea solstitialis</name>
    <name type="common">yellow star-thistle</name>
    <dbReference type="NCBI Taxonomy" id="347529"/>
    <lineage>
        <taxon>Eukaryota</taxon>
        <taxon>Viridiplantae</taxon>
        <taxon>Streptophyta</taxon>
        <taxon>Embryophyta</taxon>
        <taxon>Tracheophyta</taxon>
        <taxon>Spermatophyta</taxon>
        <taxon>Magnoliopsida</taxon>
        <taxon>eudicotyledons</taxon>
        <taxon>Gunneridae</taxon>
        <taxon>Pentapetalae</taxon>
        <taxon>asterids</taxon>
        <taxon>campanulids</taxon>
        <taxon>Asterales</taxon>
        <taxon>Asteraceae</taxon>
        <taxon>Carduoideae</taxon>
        <taxon>Cardueae</taxon>
        <taxon>Centaureinae</taxon>
        <taxon>Centaurea</taxon>
    </lineage>
</organism>
<dbReference type="PANTHER" id="PTHR33223">
    <property type="entry name" value="CCHC-TYPE DOMAIN-CONTAINING PROTEIN"/>
    <property type="match status" value="1"/>
</dbReference>
<accession>A0AA38TBG0</accession>
<sequence length="212" mass="24682">MFPDDVFIGNDTEVIIFLRKRSSYLGRGIDIFYGIHLSDRDTISISPYSCLFIKEFMIRRSQAKKKLIFDPEIEATCRRQNAERLKKLKELRMADERTLKDFVQPRFSSTSSIAMPTSTAHNYEIKTSLINFVMMDRFGGLPMENPSKYLNSFIEKCSTLRINGLDEEAIRLKLFSFSLKDGAKEWLEGHEPNFFTTWDALAKAFITRYFPP</sequence>
<dbReference type="EMBL" id="JARYMX010000004">
    <property type="protein sequence ID" value="KAJ9553908.1"/>
    <property type="molecule type" value="Genomic_DNA"/>
</dbReference>
<dbReference type="Proteomes" id="UP001172457">
    <property type="component" value="Chromosome 4"/>
</dbReference>
<reference evidence="1" key="1">
    <citation type="submission" date="2023-03" db="EMBL/GenBank/DDBJ databases">
        <title>Chromosome-scale reference genome and RAD-based genetic map of yellow starthistle (Centaurea solstitialis) reveal putative structural variation and QTLs associated with invader traits.</title>
        <authorList>
            <person name="Reatini B."/>
            <person name="Cang F.A."/>
            <person name="Jiang Q."/>
            <person name="Mckibben M.T.W."/>
            <person name="Barker M.S."/>
            <person name="Rieseberg L.H."/>
            <person name="Dlugosch K.M."/>
        </authorList>
    </citation>
    <scope>NUCLEOTIDE SEQUENCE</scope>
    <source>
        <strain evidence="1">CAN-66</strain>
        <tissue evidence="1">Leaf</tissue>
    </source>
</reference>
<name>A0AA38TBG0_9ASTR</name>
<evidence type="ECO:0000313" key="1">
    <source>
        <dbReference type="EMBL" id="KAJ9553908.1"/>
    </source>
</evidence>
<protein>
    <recommendedName>
        <fullName evidence="3">Retrotransposon gag domain-containing protein</fullName>
    </recommendedName>
</protein>
<proteinExistence type="predicted"/>
<dbReference type="AlphaFoldDB" id="A0AA38TBG0"/>
<evidence type="ECO:0008006" key="3">
    <source>
        <dbReference type="Google" id="ProtNLM"/>
    </source>
</evidence>
<gene>
    <name evidence="1" type="ORF">OSB04_017953</name>
</gene>
<keyword evidence="2" id="KW-1185">Reference proteome</keyword>
<dbReference type="PANTHER" id="PTHR33223:SF11">
    <property type="entry name" value="ELEMENT PROTEIN, PUTATIVE-RELATED"/>
    <property type="match status" value="1"/>
</dbReference>